<sequence length="782" mass="87608">MLRRGTRHWDIILTLQKRLSSESPSLPQAFLLAARRDAVLFQFVVRLVRLAPRRPDTALAQLPGIPTVPFTADGKKTFKLDSVQNIVVDSKYTKTTDKSGLTLIPPTLHEFGATFAQDLQEVFNKTITVKDGDKRESETIFLTIDDDHEFLDAAGRSTTEGYTIVAEEDGITIRGASSLGAWWGTRTLLQQAILGEKSAVPVGQGDDAPGWPTRGMMLDCGRHFYPKEFLIDMCSYISFFKQNTFHIHLSDNTIVPTYTPDNYNETYARFRLWSDSSQVSGLNKHANESYTKDDFEDIQAKCAQRGVTVIPEIEAPGHCLPIVQWRPQIGYQGDLSLLNISHPDTIPTMKTIWKEFLPWFHTSVVSIGADEYKGPEEDYKKFVNEMSAFINEEASKSIRIWGTFPAVKHGDSPTTIDSNITIQHWAYLFDNPYEDYIKNNYSVINSDEMYYIVMKDGPYGRKINTDTTFTGNPDGHGAWYPNIFNLSNPNSNPSRNNKLIEGAISPLWNDHGANTSVYSEAYYAWRDGIPALADKHWGGNLTQEQYSNWFSKLLAKIPAQNLERRIPSKQNTIFSYDLRKVKGESITDKSGNKYDAKTTCKAADDGIAMSTDCDITTPWSSKGRNYKLSLTLNVDKLTDETNTILVSGSDSTLMLTPNVTLFASGIYYRLNKTIPLQSWVRLEISGDGPKTFASAFNDKGDKIFSKEEFLTEMSYYGQPLRWHEMAIEAPIHQITGWQGKVRDFTLTTDGMGDKTGGSSVTRGLLSAPMLAAGLAVAVYLGS</sequence>
<protein>
    <submittedName>
        <fullName evidence="1">Uncharacterized protein</fullName>
    </submittedName>
</protein>
<comment type="caution">
    <text evidence="1">The sequence shown here is derived from an EMBL/GenBank/DDBJ whole genome shotgun (WGS) entry which is preliminary data.</text>
</comment>
<organism evidence="1 2">
    <name type="scientific">Lecanicillium saksenae</name>
    <dbReference type="NCBI Taxonomy" id="468837"/>
    <lineage>
        <taxon>Eukaryota</taxon>
        <taxon>Fungi</taxon>
        <taxon>Dikarya</taxon>
        <taxon>Ascomycota</taxon>
        <taxon>Pezizomycotina</taxon>
        <taxon>Sordariomycetes</taxon>
        <taxon>Hypocreomycetidae</taxon>
        <taxon>Hypocreales</taxon>
        <taxon>Cordycipitaceae</taxon>
        <taxon>Lecanicillium</taxon>
    </lineage>
</organism>
<gene>
    <name evidence="1" type="ORF">NLG97_g400</name>
</gene>
<dbReference type="EMBL" id="JANAKD010000013">
    <property type="protein sequence ID" value="KAJ3499367.1"/>
    <property type="molecule type" value="Genomic_DNA"/>
</dbReference>
<dbReference type="Proteomes" id="UP001148737">
    <property type="component" value="Unassembled WGS sequence"/>
</dbReference>
<keyword evidence="2" id="KW-1185">Reference proteome</keyword>
<proteinExistence type="predicted"/>
<evidence type="ECO:0000313" key="2">
    <source>
        <dbReference type="Proteomes" id="UP001148737"/>
    </source>
</evidence>
<name>A0ACC1R6N8_9HYPO</name>
<evidence type="ECO:0000313" key="1">
    <source>
        <dbReference type="EMBL" id="KAJ3499367.1"/>
    </source>
</evidence>
<accession>A0ACC1R6N8</accession>
<reference evidence="1" key="1">
    <citation type="submission" date="2022-07" db="EMBL/GenBank/DDBJ databases">
        <title>Genome Sequence of Lecanicillium saksenae.</title>
        <authorList>
            <person name="Buettner E."/>
        </authorList>
    </citation>
    <scope>NUCLEOTIDE SEQUENCE</scope>
    <source>
        <strain evidence="1">VT-O1</strain>
    </source>
</reference>